<dbReference type="InterPro" id="IPR044855">
    <property type="entry name" value="CoA-Trfase_III_dom3_sf"/>
</dbReference>
<evidence type="ECO:0000256" key="2">
    <source>
        <dbReference type="SAM" id="MobiDB-lite"/>
    </source>
</evidence>
<dbReference type="SUPFAM" id="SSF89796">
    <property type="entry name" value="CoA-transferase family III (CaiB/BaiF)"/>
    <property type="match status" value="1"/>
</dbReference>
<dbReference type="AlphaFoldDB" id="A0A940MVE2"/>
<dbReference type="PANTHER" id="PTHR48207">
    <property type="entry name" value="SUCCINATE--HYDROXYMETHYLGLUTARATE COA-TRANSFERASE"/>
    <property type="match status" value="1"/>
</dbReference>
<dbReference type="InterPro" id="IPR050483">
    <property type="entry name" value="CoA-transferase_III_domain"/>
</dbReference>
<organism evidence="3 4">
    <name type="scientific">Roseomonas indoligenes</name>
    <dbReference type="NCBI Taxonomy" id="2820811"/>
    <lineage>
        <taxon>Bacteria</taxon>
        <taxon>Pseudomonadati</taxon>
        <taxon>Pseudomonadota</taxon>
        <taxon>Alphaproteobacteria</taxon>
        <taxon>Acetobacterales</taxon>
        <taxon>Roseomonadaceae</taxon>
        <taxon>Roseomonas</taxon>
    </lineage>
</organism>
<feature type="compositionally biased region" description="Pro residues" evidence="2">
    <location>
        <begin position="13"/>
        <end position="24"/>
    </location>
</feature>
<dbReference type="PANTHER" id="PTHR48207:SF4">
    <property type="entry name" value="BLL6097 PROTEIN"/>
    <property type="match status" value="1"/>
</dbReference>
<dbReference type="Gene3D" id="3.30.1540.10">
    <property type="entry name" value="formyl-coa transferase, domain 3"/>
    <property type="match status" value="1"/>
</dbReference>
<dbReference type="GO" id="GO:0008410">
    <property type="term" value="F:CoA-transferase activity"/>
    <property type="evidence" value="ECO:0007669"/>
    <property type="project" value="TreeGrafter"/>
</dbReference>
<dbReference type="InterPro" id="IPR023606">
    <property type="entry name" value="CoA-Trfase_III_dom_1_sf"/>
</dbReference>
<evidence type="ECO:0000256" key="1">
    <source>
        <dbReference type="ARBA" id="ARBA00022679"/>
    </source>
</evidence>
<accession>A0A940MVE2</accession>
<proteinExistence type="predicted"/>
<feature type="region of interest" description="Disordered" evidence="2">
    <location>
        <begin position="1"/>
        <end position="26"/>
    </location>
</feature>
<gene>
    <name evidence="3" type="ORF">J5Y10_19010</name>
</gene>
<dbReference type="Proteomes" id="UP000677537">
    <property type="component" value="Unassembled WGS sequence"/>
</dbReference>
<reference evidence="3" key="1">
    <citation type="submission" date="2021-03" db="EMBL/GenBank/DDBJ databases">
        <authorList>
            <person name="So Y."/>
        </authorList>
    </citation>
    <scope>NUCLEOTIDE SEQUENCE</scope>
    <source>
        <strain evidence="3">SG15</strain>
    </source>
</reference>
<keyword evidence="4" id="KW-1185">Reference proteome</keyword>
<name>A0A940MVE2_9PROT</name>
<dbReference type="Gene3D" id="3.40.50.10540">
    <property type="entry name" value="Crotonobetainyl-coa:carnitine coa-transferase, domain 1"/>
    <property type="match status" value="1"/>
</dbReference>
<dbReference type="InterPro" id="IPR003673">
    <property type="entry name" value="CoA-Trfase_fam_III"/>
</dbReference>
<dbReference type="Pfam" id="PF02515">
    <property type="entry name" value="CoA_transf_3"/>
    <property type="match status" value="1"/>
</dbReference>
<keyword evidence="1 3" id="KW-0808">Transferase</keyword>
<dbReference type="EMBL" id="JAGIZA010000013">
    <property type="protein sequence ID" value="MBP0494883.1"/>
    <property type="molecule type" value="Genomic_DNA"/>
</dbReference>
<sequence length="419" mass="45107">MSDGHGGPDAAGPTPPPEVPPQDPRLPLAGLRVVELGHYIAAPFATRLLADLGAEVIKVEPPEGDPHRDWGARVNGRAVWFSIHGRNKLSVVLDLKSEEGREKVRALCARADALVENFRPGYLERIGLGPDVLRAENPRLVIARVSGYGQDGPYRDKPAFGAIGEAMGGLRHLTANPGRTDLPPPRCGVSISDDLAGMYAALSLVSACWGRDRKADGPEGGKGVTIDLDLVSSVFSLMEGMLPEFGLLGRVRQPMGAALPSAAPTNTYPCADGKWLAIAGNSDLIFRRLMERIGRPDLAGDPRMASNSGRCAHAAELDEAIAAWTRTMTAKEAQEAMEAVQVPCSRLYDMKDCAEDPHFQARDMMLEVEDPLVGATVPHPAAPFRFEGIPPRDMVRWPGPAVGQHNDYVFGTLLKEDAR</sequence>
<dbReference type="RefSeq" id="WP_209375685.1">
    <property type="nucleotide sequence ID" value="NZ_JAGIZA010000013.1"/>
</dbReference>
<protein>
    <submittedName>
        <fullName evidence="3">CoA transferase</fullName>
    </submittedName>
</protein>
<evidence type="ECO:0000313" key="4">
    <source>
        <dbReference type="Proteomes" id="UP000677537"/>
    </source>
</evidence>
<comment type="caution">
    <text evidence="3">The sequence shown here is derived from an EMBL/GenBank/DDBJ whole genome shotgun (WGS) entry which is preliminary data.</text>
</comment>
<evidence type="ECO:0000313" key="3">
    <source>
        <dbReference type="EMBL" id="MBP0494883.1"/>
    </source>
</evidence>